<evidence type="ECO:0000313" key="2">
    <source>
        <dbReference type="EMBL" id="CUH75528.1"/>
    </source>
</evidence>
<keyword evidence="3" id="KW-1185">Reference proteome</keyword>
<sequence>MKRLKHFLADDQGAVTVDWVVLVAAGVALTLALLNAYGTSMGSLATNIFNNMNLSLFS</sequence>
<organism evidence="2 3">
    <name type="scientific">Tritonibacter multivorans</name>
    <dbReference type="NCBI Taxonomy" id="928856"/>
    <lineage>
        <taxon>Bacteria</taxon>
        <taxon>Pseudomonadati</taxon>
        <taxon>Pseudomonadota</taxon>
        <taxon>Alphaproteobacteria</taxon>
        <taxon>Rhodobacterales</taxon>
        <taxon>Paracoccaceae</taxon>
        <taxon>Tritonibacter</taxon>
    </lineage>
</organism>
<evidence type="ECO:0000256" key="1">
    <source>
        <dbReference type="SAM" id="Phobius"/>
    </source>
</evidence>
<dbReference type="AlphaFoldDB" id="A0A0P1GHF0"/>
<keyword evidence="1" id="KW-0472">Membrane</keyword>
<protein>
    <recommendedName>
        <fullName evidence="4">Flp pilus assembly protein, pilin Flp</fullName>
    </recommendedName>
</protein>
<accession>A0A0P1GHF0</accession>
<gene>
    <name evidence="2" type="ORF">TRM7557_00432</name>
</gene>
<dbReference type="RefSeq" id="WP_165592400.1">
    <property type="nucleotide sequence ID" value="NZ_CYSD01000012.1"/>
</dbReference>
<keyword evidence="1" id="KW-0812">Transmembrane</keyword>
<proteinExistence type="predicted"/>
<name>A0A0P1GHF0_9RHOB</name>
<evidence type="ECO:0000313" key="3">
    <source>
        <dbReference type="Proteomes" id="UP000052022"/>
    </source>
</evidence>
<dbReference type="Proteomes" id="UP000052022">
    <property type="component" value="Unassembled WGS sequence"/>
</dbReference>
<reference evidence="2 3" key="1">
    <citation type="submission" date="2015-09" db="EMBL/GenBank/DDBJ databases">
        <authorList>
            <consortium name="Swine Surveillance"/>
        </authorList>
    </citation>
    <scope>NUCLEOTIDE SEQUENCE [LARGE SCALE GENOMIC DNA]</scope>
    <source>
        <strain evidence="2 3">CECT 7557</strain>
    </source>
</reference>
<evidence type="ECO:0008006" key="4">
    <source>
        <dbReference type="Google" id="ProtNLM"/>
    </source>
</evidence>
<dbReference type="EMBL" id="CYSD01000012">
    <property type="protein sequence ID" value="CUH75528.1"/>
    <property type="molecule type" value="Genomic_DNA"/>
</dbReference>
<feature type="transmembrane region" description="Helical" evidence="1">
    <location>
        <begin position="20"/>
        <end position="38"/>
    </location>
</feature>
<dbReference type="STRING" id="928856.SAMN04488049_103353"/>
<keyword evidence="1" id="KW-1133">Transmembrane helix</keyword>